<reference evidence="1 2" key="1">
    <citation type="submission" date="2019-06" db="EMBL/GenBank/DDBJ databases">
        <title>Sorghum-associated microbial communities from plants grown in Nebraska, USA.</title>
        <authorList>
            <person name="Schachtman D."/>
        </authorList>
    </citation>
    <scope>NUCLEOTIDE SEQUENCE [LARGE SCALE GENOMIC DNA]</scope>
    <source>
        <strain evidence="1 2">2482</strain>
    </source>
</reference>
<dbReference type="InterPro" id="IPR014794">
    <property type="entry name" value="DUF1779"/>
</dbReference>
<dbReference type="Gene3D" id="3.30.360.40">
    <property type="entry name" value="YwmB-like"/>
    <property type="match status" value="1"/>
</dbReference>
<comment type="caution">
    <text evidence="1">The sequence shown here is derived from an EMBL/GenBank/DDBJ whole genome shotgun (WGS) entry which is preliminary data.</text>
</comment>
<protein>
    <submittedName>
        <fullName evidence="1">TATA-box binding protein</fullName>
    </submittedName>
</protein>
<dbReference type="InterPro" id="IPR036209">
    <property type="entry name" value="YwmB-like_sf"/>
</dbReference>
<sequence length="288" mass="32220">MKRHLMNFLYMMTIVCFILVAMGNRTTEAMGGQKAGKGFFSLEEIGHVGSNLLKAEKGNGSDSSILPKGADDLAKIGSVLQAEHILLDDWSFYAREHVTGMKSVEEVQDYAKKLQQKFPDWKWSVTNTSQKWQVTAVSPTSKHHQETLQLMSSHTKQTVDAYIVYSVRGNEWNKTTEGFFTTKTFRNRLSDIFRGKPTVFSCMKGVFSDKIDTALAKKADRIMSGFNAREIEALKEENFMSVSASSPIFTGSIDHKLHNMNIQIGLRSEGLGSKTTIVVGTPIITIEY</sequence>
<evidence type="ECO:0000313" key="1">
    <source>
        <dbReference type="EMBL" id="TWD99417.1"/>
    </source>
</evidence>
<organism evidence="1 2">
    <name type="scientific">Neobacillus bataviensis</name>
    <dbReference type="NCBI Taxonomy" id="220685"/>
    <lineage>
        <taxon>Bacteria</taxon>
        <taxon>Bacillati</taxon>
        <taxon>Bacillota</taxon>
        <taxon>Bacilli</taxon>
        <taxon>Bacillales</taxon>
        <taxon>Bacillaceae</taxon>
        <taxon>Neobacillus</taxon>
    </lineage>
</organism>
<evidence type="ECO:0000313" key="2">
    <source>
        <dbReference type="Proteomes" id="UP000319671"/>
    </source>
</evidence>
<dbReference type="Proteomes" id="UP000319671">
    <property type="component" value="Unassembled WGS sequence"/>
</dbReference>
<dbReference type="RefSeq" id="WP_261380669.1">
    <property type="nucleotide sequence ID" value="NZ_VIVN01000007.1"/>
</dbReference>
<dbReference type="EMBL" id="VIVN01000007">
    <property type="protein sequence ID" value="TWD99417.1"/>
    <property type="molecule type" value="Genomic_DNA"/>
</dbReference>
<proteinExistence type="predicted"/>
<accession>A0A561D821</accession>
<name>A0A561D821_9BACI</name>
<dbReference type="SUPFAM" id="SSF143842">
    <property type="entry name" value="YwmB-like"/>
    <property type="match status" value="1"/>
</dbReference>
<dbReference type="AlphaFoldDB" id="A0A561D821"/>
<dbReference type="Gene3D" id="3.30.2030.10">
    <property type="entry name" value="YwmB-like"/>
    <property type="match status" value="1"/>
</dbReference>
<dbReference type="Pfam" id="PF08680">
    <property type="entry name" value="DUF1779"/>
    <property type="match status" value="1"/>
</dbReference>
<keyword evidence="2" id="KW-1185">Reference proteome</keyword>
<gene>
    <name evidence="1" type="ORF">FB550_10752</name>
</gene>